<evidence type="ECO:0000256" key="5">
    <source>
        <dbReference type="ARBA" id="ARBA00022748"/>
    </source>
</evidence>
<keyword evidence="3" id="KW-0812">Transmembrane</keyword>
<keyword evidence="8" id="KW-0408">Iron</keyword>
<evidence type="ECO:0000313" key="10">
    <source>
        <dbReference type="EMBL" id="EFI35052.1"/>
    </source>
</evidence>
<accession>D6SQM6</accession>
<protein>
    <submittedName>
        <fullName evidence="10">Cytochrome c-type biogenesis protein CcmE</fullName>
    </submittedName>
</protein>
<dbReference type="Gene3D" id="2.40.50.140">
    <property type="entry name" value="Nucleic acid-binding proteins"/>
    <property type="match status" value="1"/>
</dbReference>
<dbReference type="InterPro" id="IPR004329">
    <property type="entry name" value="CcmE"/>
</dbReference>
<dbReference type="eggNOG" id="COG2332">
    <property type="taxonomic scope" value="Bacteria"/>
</dbReference>
<dbReference type="PANTHER" id="PTHR34128:SF2">
    <property type="entry name" value="CYTOCHROME C-TYPE BIOGENESIS PROTEIN CCME HOMOLOG, MITOCHONDRIAL"/>
    <property type="match status" value="1"/>
</dbReference>
<keyword evidence="9" id="KW-0472">Membrane</keyword>
<dbReference type="InterPro" id="IPR036127">
    <property type="entry name" value="CcmE-like_sf"/>
</dbReference>
<evidence type="ECO:0000256" key="9">
    <source>
        <dbReference type="ARBA" id="ARBA00023136"/>
    </source>
</evidence>
<dbReference type="GO" id="GO:0017003">
    <property type="term" value="P:protein-heme linkage"/>
    <property type="evidence" value="ECO:0007669"/>
    <property type="project" value="InterPro"/>
</dbReference>
<gene>
    <name evidence="10" type="ORF">Dthio_PD2446</name>
</gene>
<keyword evidence="7" id="KW-1133">Transmembrane helix</keyword>
<evidence type="ECO:0000256" key="7">
    <source>
        <dbReference type="ARBA" id="ARBA00022989"/>
    </source>
</evidence>
<dbReference type="Pfam" id="PF03100">
    <property type="entry name" value="CcmE"/>
    <property type="match status" value="1"/>
</dbReference>
<evidence type="ECO:0000313" key="11">
    <source>
        <dbReference type="Proteomes" id="UP000005496"/>
    </source>
</evidence>
<keyword evidence="2" id="KW-0349">Heme</keyword>
<dbReference type="SUPFAM" id="SSF82093">
    <property type="entry name" value="Heme chaperone CcmE"/>
    <property type="match status" value="1"/>
</dbReference>
<dbReference type="EMBL" id="ACJN02000002">
    <property type="protein sequence ID" value="EFI35052.1"/>
    <property type="molecule type" value="Genomic_DNA"/>
</dbReference>
<comment type="caution">
    <text evidence="10">The sequence shown here is derived from an EMBL/GenBank/DDBJ whole genome shotgun (WGS) entry which is preliminary data.</text>
</comment>
<organism evidence="10 11">
    <name type="scientific">Desulfonatronospira thiodismutans ASO3-1</name>
    <dbReference type="NCBI Taxonomy" id="555779"/>
    <lineage>
        <taxon>Bacteria</taxon>
        <taxon>Pseudomonadati</taxon>
        <taxon>Thermodesulfobacteriota</taxon>
        <taxon>Desulfovibrionia</taxon>
        <taxon>Desulfovibrionales</taxon>
        <taxon>Desulfonatronovibrionaceae</taxon>
        <taxon>Desulfonatronospira</taxon>
    </lineage>
</organism>
<dbReference type="GO" id="GO:0020037">
    <property type="term" value="F:heme binding"/>
    <property type="evidence" value="ECO:0007669"/>
    <property type="project" value="InterPro"/>
</dbReference>
<dbReference type="PANTHER" id="PTHR34128">
    <property type="entry name" value="CYTOCHROME C-TYPE BIOGENESIS PROTEIN CCME HOMOLOG, MITOCHONDRIAL"/>
    <property type="match status" value="1"/>
</dbReference>
<dbReference type="RefSeq" id="WP_008870366.1">
    <property type="nucleotide sequence ID" value="NZ_ACJN02000002.1"/>
</dbReference>
<reference evidence="10" key="1">
    <citation type="submission" date="2010-05" db="EMBL/GenBank/DDBJ databases">
        <title>The draft genome of Desulfonatronospira thiodismutans ASO3-1.</title>
        <authorList>
            <consortium name="US DOE Joint Genome Institute (JGI-PGF)"/>
            <person name="Lucas S."/>
            <person name="Copeland A."/>
            <person name="Lapidus A."/>
            <person name="Cheng J.-F."/>
            <person name="Bruce D."/>
            <person name="Goodwin L."/>
            <person name="Pitluck S."/>
            <person name="Chertkov O."/>
            <person name="Brettin T."/>
            <person name="Detter J.C."/>
            <person name="Han C."/>
            <person name="Land M.L."/>
            <person name="Hauser L."/>
            <person name="Kyrpides N."/>
            <person name="Mikhailova N."/>
            <person name="Muyzer G."/>
            <person name="Woyke T."/>
        </authorList>
    </citation>
    <scope>NUCLEOTIDE SEQUENCE [LARGE SCALE GENOMIC DNA]</scope>
    <source>
        <strain evidence="10">ASO3-1</strain>
    </source>
</reference>
<name>D6SQM6_9BACT</name>
<dbReference type="GO" id="GO:0005886">
    <property type="term" value="C:plasma membrane"/>
    <property type="evidence" value="ECO:0007669"/>
    <property type="project" value="InterPro"/>
</dbReference>
<dbReference type="GO" id="GO:0017004">
    <property type="term" value="P:cytochrome complex assembly"/>
    <property type="evidence" value="ECO:0007669"/>
    <property type="project" value="UniProtKB-KW"/>
</dbReference>
<evidence type="ECO:0000256" key="1">
    <source>
        <dbReference type="ARBA" id="ARBA00004370"/>
    </source>
</evidence>
<keyword evidence="6" id="KW-0735">Signal-anchor</keyword>
<dbReference type="InterPro" id="IPR012340">
    <property type="entry name" value="NA-bd_OB-fold"/>
</dbReference>
<sequence length="136" mass="15199">MSTQKKSKFMYLAAFLLIFSGVGYLVVTSVTQSSTYFLEVSEALAMDQDKLDRARLFGKVAEEELERDSDALGVTFMLQDKDDKDKVIRVRYAGAVPDAFRPGAGVIVEGQARPEEGIFMAHDLMTQCPSRYESKQ</sequence>
<keyword evidence="11" id="KW-1185">Reference proteome</keyword>
<dbReference type="GO" id="GO:0046872">
    <property type="term" value="F:metal ion binding"/>
    <property type="evidence" value="ECO:0007669"/>
    <property type="project" value="UniProtKB-KW"/>
</dbReference>
<comment type="subcellular location">
    <subcellularLocation>
        <location evidence="1">Membrane</location>
    </subcellularLocation>
</comment>
<evidence type="ECO:0000256" key="8">
    <source>
        <dbReference type="ARBA" id="ARBA00023004"/>
    </source>
</evidence>
<evidence type="ECO:0000256" key="2">
    <source>
        <dbReference type="ARBA" id="ARBA00022617"/>
    </source>
</evidence>
<evidence type="ECO:0000256" key="6">
    <source>
        <dbReference type="ARBA" id="ARBA00022968"/>
    </source>
</evidence>
<keyword evidence="4" id="KW-0479">Metal-binding</keyword>
<proteinExistence type="predicted"/>
<keyword evidence="5" id="KW-0201">Cytochrome c-type biogenesis</keyword>
<dbReference type="AlphaFoldDB" id="D6SQM6"/>
<evidence type="ECO:0000256" key="3">
    <source>
        <dbReference type="ARBA" id="ARBA00022692"/>
    </source>
</evidence>
<dbReference type="Proteomes" id="UP000005496">
    <property type="component" value="Unassembled WGS sequence"/>
</dbReference>
<evidence type="ECO:0000256" key="4">
    <source>
        <dbReference type="ARBA" id="ARBA00022723"/>
    </source>
</evidence>
<dbReference type="OrthoDB" id="9794828at2"/>